<evidence type="ECO:0000256" key="1">
    <source>
        <dbReference type="ARBA" id="ARBA00022729"/>
    </source>
</evidence>
<protein>
    <recommendedName>
        <fullName evidence="3">DUF7133 domain-containing protein</fullName>
    </recommendedName>
</protein>
<proteinExistence type="predicted"/>
<gene>
    <name evidence="4" type="ORF">CLV58_11118</name>
</gene>
<accession>A0A2T0SU87</accession>
<sequence length="500" mass="55404">MLLSLLTSLWLWASPAPADTISDYYTIETIHTPPGLTAETGALTFLPDGRLAVCFHRGEVMLYNPKTKIWKLFAEGLHDPLGIMAISNRELLVMQRPELTRLTDTNGDGVADTYETVADQFGMSGNYHEFAFGPVRDSKGNLYISLNTASNGAGIRDELRGRYDSLGRPGRMYACVPYRGWVMQITPDGKVKPYASGFRSPNGLGFDAQGRLLVTDNQGDWLGTSKLYQVEEGKFYGHPTSLVWRPGFPEIDPLTLSPQTLDSMRTIESIAFPHEVMAHSPTQMVVDNSKGKFGPFAGQTFVGEMDFPHLLRILPDVVDGQMQGSCVPFFAKGGSNGTPLRIGNNRLAFAPDGSLWLGQTDHGWLGDRGIQRIRYTGGTPLDILAMTLTPTGFDLTFTQPVDESTAQQLANYQVRSYYYEYHRAYGSPQKDVQVVPVSAVQLSPDHRTVSLTLARLQPRRIYELHLGKLTGNNGQKKLMNQVICYTLNRLRTQAVGRATN</sequence>
<dbReference type="Proteomes" id="UP000238375">
    <property type="component" value="Unassembled WGS sequence"/>
</dbReference>
<dbReference type="InterPro" id="IPR014755">
    <property type="entry name" value="Cu-Rt/internalin_Ig-like"/>
</dbReference>
<feature type="domain" description="DUF7133" evidence="3">
    <location>
        <begin position="71"/>
        <end position="221"/>
    </location>
</feature>
<dbReference type="PANTHER" id="PTHR33546">
    <property type="entry name" value="LARGE, MULTIFUNCTIONAL SECRETED PROTEIN-RELATED"/>
    <property type="match status" value="1"/>
</dbReference>
<dbReference type="Pfam" id="PF23500">
    <property type="entry name" value="DUF7133"/>
    <property type="match status" value="1"/>
</dbReference>
<dbReference type="InterPro" id="IPR055557">
    <property type="entry name" value="DUF7133"/>
</dbReference>
<dbReference type="Gene3D" id="2.120.10.30">
    <property type="entry name" value="TolB, C-terminal domain"/>
    <property type="match status" value="1"/>
</dbReference>
<dbReference type="InterPro" id="IPR011042">
    <property type="entry name" value="6-blade_b-propeller_TolB-like"/>
</dbReference>
<reference evidence="4 5" key="1">
    <citation type="submission" date="2018-03" db="EMBL/GenBank/DDBJ databases">
        <title>Genomic Encyclopedia of Archaeal and Bacterial Type Strains, Phase II (KMG-II): from individual species to whole genera.</title>
        <authorList>
            <person name="Goeker M."/>
        </authorList>
    </citation>
    <scope>NUCLEOTIDE SEQUENCE [LARGE SCALE GENOMIC DNA]</scope>
    <source>
        <strain evidence="4 5">DSM 28354</strain>
    </source>
</reference>
<dbReference type="Gene3D" id="2.60.40.1220">
    <property type="match status" value="1"/>
</dbReference>
<dbReference type="PANTHER" id="PTHR33546:SF1">
    <property type="entry name" value="LARGE, MULTIFUNCTIONAL SECRETED PROTEIN"/>
    <property type="match status" value="1"/>
</dbReference>
<dbReference type="AlphaFoldDB" id="A0A2T0SU87"/>
<keyword evidence="1 2" id="KW-0732">Signal</keyword>
<comment type="caution">
    <text evidence="4">The sequence shown here is derived from an EMBL/GenBank/DDBJ whole genome shotgun (WGS) entry which is preliminary data.</text>
</comment>
<dbReference type="RefSeq" id="WP_106138468.1">
    <property type="nucleotide sequence ID" value="NZ_PVTE01000011.1"/>
</dbReference>
<dbReference type="InterPro" id="IPR011041">
    <property type="entry name" value="Quinoprot_gluc/sorb_DH_b-prop"/>
</dbReference>
<feature type="chain" id="PRO_5015566183" description="DUF7133 domain-containing protein" evidence="2">
    <location>
        <begin position="19"/>
        <end position="500"/>
    </location>
</feature>
<keyword evidence="5" id="KW-1185">Reference proteome</keyword>
<feature type="signal peptide" evidence="2">
    <location>
        <begin position="1"/>
        <end position="18"/>
    </location>
</feature>
<name>A0A2T0SU87_9BACT</name>
<evidence type="ECO:0000259" key="3">
    <source>
        <dbReference type="Pfam" id="PF23500"/>
    </source>
</evidence>
<evidence type="ECO:0000313" key="5">
    <source>
        <dbReference type="Proteomes" id="UP000238375"/>
    </source>
</evidence>
<organism evidence="4 5">
    <name type="scientific">Spirosoma oryzae</name>
    <dbReference type="NCBI Taxonomy" id="1469603"/>
    <lineage>
        <taxon>Bacteria</taxon>
        <taxon>Pseudomonadati</taxon>
        <taxon>Bacteroidota</taxon>
        <taxon>Cytophagia</taxon>
        <taxon>Cytophagales</taxon>
        <taxon>Cytophagaceae</taxon>
        <taxon>Spirosoma</taxon>
    </lineage>
</organism>
<dbReference type="EMBL" id="PVTE01000011">
    <property type="protein sequence ID" value="PRY36981.1"/>
    <property type="molecule type" value="Genomic_DNA"/>
</dbReference>
<evidence type="ECO:0000256" key="2">
    <source>
        <dbReference type="SAM" id="SignalP"/>
    </source>
</evidence>
<evidence type="ECO:0000313" key="4">
    <source>
        <dbReference type="EMBL" id="PRY36981.1"/>
    </source>
</evidence>
<dbReference type="SUPFAM" id="SSF50952">
    <property type="entry name" value="Soluble quinoprotein glucose dehydrogenase"/>
    <property type="match status" value="1"/>
</dbReference>
<dbReference type="OrthoDB" id="9814063at2"/>